<keyword evidence="1" id="KW-0732">Signal</keyword>
<name>A0A7W6RAH6_9PROT</name>
<protein>
    <submittedName>
        <fullName evidence="2">Uncharacterized protein</fullName>
    </submittedName>
</protein>
<feature type="chain" id="PRO_5030869982" evidence="1">
    <location>
        <begin position="28"/>
        <end position="122"/>
    </location>
</feature>
<dbReference type="RefSeq" id="WP_184042515.1">
    <property type="nucleotide sequence ID" value="NZ_JACIGK010000002.1"/>
</dbReference>
<feature type="signal peptide" evidence="1">
    <location>
        <begin position="1"/>
        <end position="27"/>
    </location>
</feature>
<proteinExistence type="predicted"/>
<evidence type="ECO:0000313" key="2">
    <source>
        <dbReference type="EMBL" id="MBB4264892.1"/>
    </source>
</evidence>
<dbReference type="Proteomes" id="UP000554286">
    <property type="component" value="Unassembled WGS sequence"/>
</dbReference>
<dbReference type="AlphaFoldDB" id="A0A7W6RAH6"/>
<evidence type="ECO:0000313" key="3">
    <source>
        <dbReference type="Proteomes" id="UP000554286"/>
    </source>
</evidence>
<comment type="caution">
    <text evidence="2">The sequence shown here is derived from an EMBL/GenBank/DDBJ whole genome shotgun (WGS) entry which is preliminary data.</text>
</comment>
<sequence length="122" mass="13314">MFRCHRRLPKTLTLAATLALASAPALAQQGDAIRQIDGTGPATVVFECTHPTAQPAHVEFNLRRMGGQIWTYSNFERAVDCASLSTGGITCMATEARGRGQTLQGTLNNLLRDEQVRCTRVR</sequence>
<reference evidence="2 3" key="1">
    <citation type="submission" date="2020-08" db="EMBL/GenBank/DDBJ databases">
        <title>Genome sequencing of Purple Non-Sulfur Bacteria from various extreme environments.</title>
        <authorList>
            <person name="Mayer M."/>
        </authorList>
    </citation>
    <scope>NUCLEOTIDE SEQUENCE [LARGE SCALE GENOMIC DNA]</scope>
    <source>
        <strain evidence="2 3">JA131</strain>
    </source>
</reference>
<dbReference type="EMBL" id="JACIGK010000002">
    <property type="protein sequence ID" value="MBB4264892.1"/>
    <property type="molecule type" value="Genomic_DNA"/>
</dbReference>
<organism evidence="2 3">
    <name type="scientific">Roseospira visakhapatnamensis</name>
    <dbReference type="NCBI Taxonomy" id="390880"/>
    <lineage>
        <taxon>Bacteria</taxon>
        <taxon>Pseudomonadati</taxon>
        <taxon>Pseudomonadota</taxon>
        <taxon>Alphaproteobacteria</taxon>
        <taxon>Rhodospirillales</taxon>
        <taxon>Rhodospirillaceae</taxon>
        <taxon>Roseospira</taxon>
    </lineage>
</organism>
<gene>
    <name evidence="2" type="ORF">GGD89_000499</name>
</gene>
<keyword evidence="3" id="KW-1185">Reference proteome</keyword>
<evidence type="ECO:0000256" key="1">
    <source>
        <dbReference type="SAM" id="SignalP"/>
    </source>
</evidence>
<accession>A0A7W6RAH6</accession>